<dbReference type="EMBL" id="CAJVPZ010002089">
    <property type="protein sequence ID" value="CAG8506059.1"/>
    <property type="molecule type" value="Genomic_DNA"/>
</dbReference>
<feature type="non-terminal residue" evidence="1">
    <location>
        <position position="1"/>
    </location>
</feature>
<evidence type="ECO:0000313" key="2">
    <source>
        <dbReference type="Proteomes" id="UP000789396"/>
    </source>
</evidence>
<comment type="caution">
    <text evidence="1">The sequence shown here is derived from an EMBL/GenBank/DDBJ whole genome shotgun (WGS) entry which is preliminary data.</text>
</comment>
<evidence type="ECO:0000313" key="1">
    <source>
        <dbReference type="EMBL" id="CAG8506059.1"/>
    </source>
</evidence>
<accession>A0A9N8ZS41</accession>
<sequence>NQHERRFGRIEAIVSFLPPFETIDPNNQMQDALKMSRLLRYDELGIYCSKDRSLRGHKELWMIEEDYQIVSPIYILKYVSIWFQDVFQPAFYDFCVSEILYQDSNTRRIYI</sequence>
<protein>
    <submittedName>
        <fullName evidence="1">9996_t:CDS:1</fullName>
    </submittedName>
</protein>
<gene>
    <name evidence="1" type="ORF">RFULGI_LOCUS2668</name>
</gene>
<organism evidence="1 2">
    <name type="scientific">Racocetra fulgida</name>
    <dbReference type="NCBI Taxonomy" id="60492"/>
    <lineage>
        <taxon>Eukaryota</taxon>
        <taxon>Fungi</taxon>
        <taxon>Fungi incertae sedis</taxon>
        <taxon>Mucoromycota</taxon>
        <taxon>Glomeromycotina</taxon>
        <taxon>Glomeromycetes</taxon>
        <taxon>Diversisporales</taxon>
        <taxon>Gigasporaceae</taxon>
        <taxon>Racocetra</taxon>
    </lineage>
</organism>
<dbReference type="AlphaFoldDB" id="A0A9N8ZS41"/>
<reference evidence="1" key="1">
    <citation type="submission" date="2021-06" db="EMBL/GenBank/DDBJ databases">
        <authorList>
            <person name="Kallberg Y."/>
            <person name="Tangrot J."/>
            <person name="Rosling A."/>
        </authorList>
    </citation>
    <scope>NUCLEOTIDE SEQUENCE</scope>
    <source>
        <strain evidence="1">IN212</strain>
    </source>
</reference>
<keyword evidence="2" id="KW-1185">Reference proteome</keyword>
<name>A0A9N8ZS41_9GLOM</name>
<dbReference type="OrthoDB" id="2435437at2759"/>
<proteinExistence type="predicted"/>
<dbReference type="Proteomes" id="UP000789396">
    <property type="component" value="Unassembled WGS sequence"/>
</dbReference>